<dbReference type="GO" id="GO:0000049">
    <property type="term" value="F:tRNA binding"/>
    <property type="evidence" value="ECO:0007669"/>
    <property type="project" value="UniProtKB-KW"/>
</dbReference>
<dbReference type="FunFam" id="3.40.50.620:FF:000115">
    <property type="entry name" value="tRNA-specific 2-thiouridylase MnmA"/>
    <property type="match status" value="1"/>
</dbReference>
<sequence>MPLDPALNSLGFAKSPAETRVVVAMSGGVDSSVVAAELASEGYDVVGVTLQLYDHGAALAKKGACCAGRDIHDARRVAEAMGFPHYVLDYENVFRDAVMDEFADSYLAGATPVPCIRCNERVKFKDLLETAKDLEADCMATGHYIQRKMGDLGPELHSAADTNRDQSYFLFSTTPEQLDYLRFPLGHLESKAATRELAAKHGLTVADKPDSQDICFVPNGNYASVIEKLRPGAAEPGEIVHADGRVLGEHRGVIHYTIGQRRGLGIGGLDEPLYVVKLDVDAHRVVVGPKEMLATRTVPVREVNWLGDGPFDATAERRIAVKVRSTRPPTEAVLRPLSATEAEVELLSPEEGVSPGQACVFYDPESTRVLGGGWIWRGH</sequence>
<dbReference type="HAMAP" id="MF_00144">
    <property type="entry name" value="tRNA_thiouridyl_MnmA"/>
    <property type="match status" value="1"/>
</dbReference>
<keyword evidence="5 9" id="KW-0067">ATP-binding</keyword>
<evidence type="ECO:0000256" key="5">
    <source>
        <dbReference type="ARBA" id="ARBA00022840"/>
    </source>
</evidence>
<feature type="domain" description="tRNA-specific 2-thiouridylase MnmA-like central" evidence="11">
    <location>
        <begin position="234"/>
        <end position="288"/>
    </location>
</feature>
<evidence type="ECO:0000313" key="13">
    <source>
        <dbReference type="Proteomes" id="UP000326554"/>
    </source>
</evidence>
<dbReference type="FunFam" id="2.30.30.280:FF:000001">
    <property type="entry name" value="tRNA-specific 2-thiouridylase MnmA"/>
    <property type="match status" value="1"/>
</dbReference>
<comment type="catalytic activity">
    <reaction evidence="8 9">
        <text>S-sulfanyl-L-cysteinyl-[protein] + uridine(34) in tRNA + AH2 + ATP = 2-thiouridine(34) in tRNA + L-cysteinyl-[protein] + A + AMP + diphosphate + H(+)</text>
        <dbReference type="Rhea" id="RHEA:47032"/>
        <dbReference type="Rhea" id="RHEA-COMP:10131"/>
        <dbReference type="Rhea" id="RHEA-COMP:11726"/>
        <dbReference type="Rhea" id="RHEA-COMP:11727"/>
        <dbReference type="Rhea" id="RHEA-COMP:11728"/>
        <dbReference type="ChEBI" id="CHEBI:13193"/>
        <dbReference type="ChEBI" id="CHEBI:15378"/>
        <dbReference type="ChEBI" id="CHEBI:17499"/>
        <dbReference type="ChEBI" id="CHEBI:29950"/>
        <dbReference type="ChEBI" id="CHEBI:30616"/>
        <dbReference type="ChEBI" id="CHEBI:33019"/>
        <dbReference type="ChEBI" id="CHEBI:61963"/>
        <dbReference type="ChEBI" id="CHEBI:65315"/>
        <dbReference type="ChEBI" id="CHEBI:87170"/>
        <dbReference type="ChEBI" id="CHEBI:456215"/>
        <dbReference type="EC" id="2.8.1.13"/>
    </reaction>
</comment>
<evidence type="ECO:0000256" key="1">
    <source>
        <dbReference type="ARBA" id="ARBA00022555"/>
    </source>
</evidence>
<keyword evidence="4 9" id="KW-0547">Nucleotide-binding</keyword>
<dbReference type="SUPFAM" id="SSF52402">
    <property type="entry name" value="Adenine nucleotide alpha hydrolases-like"/>
    <property type="match status" value="1"/>
</dbReference>
<dbReference type="EC" id="2.8.1.13" evidence="9"/>
<dbReference type="PANTHER" id="PTHR11933">
    <property type="entry name" value="TRNA 5-METHYLAMINOMETHYL-2-THIOURIDYLATE -METHYLTRANSFERASE"/>
    <property type="match status" value="1"/>
</dbReference>
<feature type="region of interest" description="Interaction with tRNA" evidence="9">
    <location>
        <begin position="164"/>
        <end position="166"/>
    </location>
</feature>
<dbReference type="AlphaFoldDB" id="A0A5J5GNC4"/>
<keyword evidence="2 9" id="KW-0808">Transferase</keyword>
<name>A0A5J5GNC4_9RHOB</name>
<reference evidence="12 13" key="1">
    <citation type="submission" date="2019-09" db="EMBL/GenBank/DDBJ databases">
        <authorList>
            <person name="Park J.-S."/>
            <person name="Choi H.-J."/>
        </authorList>
    </citation>
    <scope>NUCLEOTIDE SEQUENCE [LARGE SCALE GENOMIC DNA]</scope>
    <source>
        <strain evidence="12 13">176SS1-4</strain>
    </source>
</reference>
<dbReference type="Gene3D" id="2.30.30.280">
    <property type="entry name" value="Adenine nucleotide alpha hydrolases-like domains"/>
    <property type="match status" value="1"/>
</dbReference>
<keyword evidence="6 9" id="KW-0694">RNA-binding</keyword>
<feature type="domain" description="tRNA-specific 2-thiouridylase MnmA-like C-terminal" evidence="10">
    <location>
        <begin position="297"/>
        <end position="375"/>
    </location>
</feature>
<dbReference type="InterPro" id="IPR046884">
    <property type="entry name" value="MnmA-like_central"/>
</dbReference>
<evidence type="ECO:0000256" key="4">
    <source>
        <dbReference type="ARBA" id="ARBA00022741"/>
    </source>
</evidence>
<accession>A0A5J5GNC4</accession>
<gene>
    <name evidence="9 12" type="primary">mnmA</name>
    <name evidence="12" type="ORF">F3S47_07435</name>
</gene>
<dbReference type="Gene3D" id="2.40.30.10">
    <property type="entry name" value="Translation factors"/>
    <property type="match status" value="1"/>
</dbReference>
<evidence type="ECO:0000256" key="8">
    <source>
        <dbReference type="ARBA" id="ARBA00051542"/>
    </source>
</evidence>
<feature type="site" description="Interaction with tRNA" evidence="9">
    <location>
        <position position="143"/>
    </location>
</feature>
<dbReference type="InterPro" id="IPR023382">
    <property type="entry name" value="MnmA-like_central_sf"/>
</dbReference>
<evidence type="ECO:0000259" key="10">
    <source>
        <dbReference type="Pfam" id="PF20258"/>
    </source>
</evidence>
<feature type="binding site" evidence="9">
    <location>
        <begin position="24"/>
        <end position="31"/>
    </location>
    <ligand>
        <name>ATP</name>
        <dbReference type="ChEBI" id="CHEBI:30616"/>
    </ligand>
</feature>
<dbReference type="NCBIfam" id="NF001138">
    <property type="entry name" value="PRK00143.1"/>
    <property type="match status" value="1"/>
</dbReference>
<feature type="active site" description="Cysteine persulfide intermediate" evidence="9">
    <location>
        <position position="215"/>
    </location>
</feature>
<evidence type="ECO:0000259" key="11">
    <source>
        <dbReference type="Pfam" id="PF20259"/>
    </source>
</evidence>
<comment type="caution">
    <text evidence="9">Lacks conserved residue(s) required for the propagation of feature annotation.</text>
</comment>
<protein>
    <recommendedName>
        <fullName evidence="9">tRNA-specific 2-thiouridylase MnmA</fullName>
        <ecNumber evidence="9">2.8.1.13</ecNumber>
    </recommendedName>
</protein>
<proteinExistence type="inferred from homology"/>
<evidence type="ECO:0000256" key="9">
    <source>
        <dbReference type="HAMAP-Rule" id="MF_00144"/>
    </source>
</evidence>
<keyword evidence="7 9" id="KW-1015">Disulfide bond</keyword>
<keyword evidence="3 9" id="KW-0819">tRNA processing</keyword>
<evidence type="ECO:0000256" key="3">
    <source>
        <dbReference type="ARBA" id="ARBA00022694"/>
    </source>
</evidence>
<evidence type="ECO:0000256" key="2">
    <source>
        <dbReference type="ARBA" id="ARBA00022679"/>
    </source>
</evidence>
<keyword evidence="9" id="KW-0963">Cytoplasm</keyword>
<feature type="binding site" evidence="9">
    <location>
        <position position="142"/>
    </location>
    <ligand>
        <name>ATP</name>
        <dbReference type="ChEBI" id="CHEBI:30616"/>
    </ligand>
</feature>
<feature type="binding site" evidence="9">
    <location>
        <position position="50"/>
    </location>
    <ligand>
        <name>ATP</name>
        <dbReference type="ChEBI" id="CHEBI:30616"/>
    </ligand>
</feature>
<keyword evidence="1 9" id="KW-0820">tRNA-binding</keyword>
<dbReference type="Pfam" id="PF03054">
    <property type="entry name" value="tRNA_Me_trans"/>
    <property type="match status" value="1"/>
</dbReference>
<feature type="active site" description="Nucleophile" evidence="9">
    <location>
        <position position="118"/>
    </location>
</feature>
<dbReference type="CDD" id="cd01998">
    <property type="entry name" value="MnmA_TRMU-like"/>
    <property type="match status" value="1"/>
</dbReference>
<dbReference type="Gene3D" id="3.40.50.620">
    <property type="entry name" value="HUPs"/>
    <property type="match status" value="1"/>
</dbReference>
<dbReference type="Pfam" id="PF20259">
    <property type="entry name" value="tRNA_Me_trans_M"/>
    <property type="match status" value="1"/>
</dbReference>
<dbReference type="Proteomes" id="UP000326554">
    <property type="component" value="Unassembled WGS sequence"/>
</dbReference>
<dbReference type="NCBIfam" id="TIGR00420">
    <property type="entry name" value="trmU"/>
    <property type="match status" value="1"/>
</dbReference>
<feature type="disulfide bond" description="Alternate" evidence="9">
    <location>
        <begin position="118"/>
        <end position="215"/>
    </location>
</feature>
<dbReference type="GO" id="GO:0005524">
    <property type="term" value="F:ATP binding"/>
    <property type="evidence" value="ECO:0007669"/>
    <property type="project" value="UniProtKB-KW"/>
</dbReference>
<keyword evidence="13" id="KW-1185">Reference proteome</keyword>
<feature type="site" description="Interaction with tRNA" evidence="9">
    <location>
        <position position="357"/>
    </location>
</feature>
<dbReference type="GO" id="GO:0002143">
    <property type="term" value="P:tRNA wobble position uridine thiolation"/>
    <property type="evidence" value="ECO:0007669"/>
    <property type="project" value="TreeGrafter"/>
</dbReference>
<evidence type="ECO:0000256" key="7">
    <source>
        <dbReference type="ARBA" id="ARBA00023157"/>
    </source>
</evidence>
<organism evidence="12 13">
    <name type="scientific">Histidinibacterium aquaticum</name>
    <dbReference type="NCBI Taxonomy" id="2613962"/>
    <lineage>
        <taxon>Bacteria</taxon>
        <taxon>Pseudomonadati</taxon>
        <taxon>Pseudomonadota</taxon>
        <taxon>Alphaproteobacteria</taxon>
        <taxon>Rhodobacterales</taxon>
        <taxon>Paracoccaceae</taxon>
        <taxon>Histidinibacterium</taxon>
    </lineage>
</organism>
<dbReference type="InterPro" id="IPR004506">
    <property type="entry name" value="MnmA-like"/>
</dbReference>
<dbReference type="EMBL" id="VYQE01000002">
    <property type="protein sequence ID" value="KAA9009078.1"/>
    <property type="molecule type" value="Genomic_DNA"/>
</dbReference>
<dbReference type="RefSeq" id="WP_150444611.1">
    <property type="nucleotide sequence ID" value="NZ_VYQE01000002.1"/>
</dbReference>
<dbReference type="GO" id="GO:0103016">
    <property type="term" value="F:tRNA-uridine 2-sulfurtransferase activity"/>
    <property type="evidence" value="ECO:0007669"/>
    <property type="project" value="UniProtKB-EC"/>
</dbReference>
<comment type="caution">
    <text evidence="12">The sequence shown here is derived from an EMBL/GenBank/DDBJ whole genome shotgun (WGS) entry which is preliminary data.</text>
</comment>
<dbReference type="GO" id="GO:0005737">
    <property type="term" value="C:cytoplasm"/>
    <property type="evidence" value="ECO:0007669"/>
    <property type="project" value="UniProtKB-SubCell"/>
</dbReference>
<comment type="similarity">
    <text evidence="9">Belongs to the MnmA/TRMU family.</text>
</comment>
<evidence type="ECO:0000313" key="12">
    <source>
        <dbReference type="EMBL" id="KAA9009078.1"/>
    </source>
</evidence>
<dbReference type="PANTHER" id="PTHR11933:SF5">
    <property type="entry name" value="MITOCHONDRIAL TRNA-SPECIFIC 2-THIOURIDYLASE 1"/>
    <property type="match status" value="1"/>
</dbReference>
<comment type="subcellular location">
    <subcellularLocation>
        <location evidence="9">Cytoplasm</location>
    </subcellularLocation>
</comment>
<dbReference type="InterPro" id="IPR014729">
    <property type="entry name" value="Rossmann-like_a/b/a_fold"/>
</dbReference>
<dbReference type="Pfam" id="PF20258">
    <property type="entry name" value="tRNA_Me_trans_C"/>
    <property type="match status" value="1"/>
</dbReference>
<dbReference type="InterPro" id="IPR046885">
    <property type="entry name" value="MnmA-like_C"/>
</dbReference>
<evidence type="ECO:0000256" key="6">
    <source>
        <dbReference type="ARBA" id="ARBA00022884"/>
    </source>
</evidence>
<comment type="function">
    <text evidence="9">Catalyzes the 2-thiolation of uridine at the wobble position (U34) of tRNA, leading to the formation of s(2)U34.</text>
</comment>